<keyword evidence="2" id="KW-1185">Reference proteome</keyword>
<dbReference type="Gene3D" id="4.10.280.10">
    <property type="entry name" value="Helix-loop-helix DNA-binding domain"/>
    <property type="match status" value="1"/>
</dbReference>
<comment type="caution">
    <text evidence="1">The sequence shown here is derived from an EMBL/GenBank/DDBJ whole genome shotgun (WGS) entry which is preliminary data.</text>
</comment>
<dbReference type="Pfam" id="PF09388">
    <property type="entry name" value="SpoOE-like"/>
    <property type="match status" value="1"/>
</dbReference>
<protein>
    <submittedName>
        <fullName evidence="1">Aspartyl-phosphate phosphatase Spo0E family protein</fullName>
    </submittedName>
</protein>
<dbReference type="InterPro" id="IPR036638">
    <property type="entry name" value="HLH_DNA-bd_sf"/>
</dbReference>
<proteinExistence type="predicted"/>
<evidence type="ECO:0000313" key="2">
    <source>
        <dbReference type="Proteomes" id="UP001418796"/>
    </source>
</evidence>
<accession>A0ABU9VLK4</accession>
<dbReference type="RefSeq" id="WP_273753248.1">
    <property type="nucleotide sequence ID" value="NZ_JAEUZA010000002.1"/>
</dbReference>
<dbReference type="InterPro" id="IPR053028">
    <property type="entry name" value="Spo0E-like_phosphatase"/>
</dbReference>
<dbReference type="PANTHER" id="PTHR41263">
    <property type="entry name" value="ASPARTYL-PHOSPHATE PHOSPHATASE YISI"/>
    <property type="match status" value="1"/>
</dbReference>
<dbReference type="PANTHER" id="PTHR41263:SF1">
    <property type="entry name" value="ASPARTYL-PHOSPHATE PHOSPHATASE YISI"/>
    <property type="match status" value="1"/>
</dbReference>
<sequence>MCTVCQSDSFEERIERMRQKMLEAAEKFGLSHPEVLRFSQELDKLHTCYFTKMAKKSSVG</sequence>
<dbReference type="InterPro" id="IPR018540">
    <property type="entry name" value="Spo0E-like"/>
</dbReference>
<name>A0ABU9VLK4_9BACI</name>
<reference evidence="1 2" key="1">
    <citation type="submission" date="2024-03" db="EMBL/GenBank/DDBJ databases">
        <title>Bacilli Hybrid Assemblies.</title>
        <authorList>
            <person name="Kovac J."/>
        </authorList>
    </citation>
    <scope>NUCLEOTIDE SEQUENCE [LARGE SCALE GENOMIC DNA]</scope>
    <source>
        <strain evidence="1 2">FSL R7-0666</strain>
    </source>
</reference>
<dbReference type="SUPFAM" id="SSF140500">
    <property type="entry name" value="BAS1536-like"/>
    <property type="match status" value="1"/>
</dbReference>
<organism evidence="1 2">
    <name type="scientific">Alkalicoccobacillus gibsonii</name>
    <dbReference type="NCBI Taxonomy" id="79881"/>
    <lineage>
        <taxon>Bacteria</taxon>
        <taxon>Bacillati</taxon>
        <taxon>Bacillota</taxon>
        <taxon>Bacilli</taxon>
        <taxon>Bacillales</taxon>
        <taxon>Bacillaceae</taxon>
        <taxon>Alkalicoccobacillus</taxon>
    </lineage>
</organism>
<evidence type="ECO:0000313" key="1">
    <source>
        <dbReference type="EMBL" id="MEN0644580.1"/>
    </source>
</evidence>
<gene>
    <name evidence="1" type="ORF">MKY91_15615</name>
</gene>
<dbReference type="InterPro" id="IPR037208">
    <property type="entry name" value="Spo0E-like_sf"/>
</dbReference>
<dbReference type="Proteomes" id="UP001418796">
    <property type="component" value="Unassembled WGS sequence"/>
</dbReference>
<dbReference type="EMBL" id="JBCITK010000001">
    <property type="protein sequence ID" value="MEN0644580.1"/>
    <property type="molecule type" value="Genomic_DNA"/>
</dbReference>